<feature type="region of interest" description="Disordered" evidence="3">
    <location>
        <begin position="252"/>
        <end position="274"/>
    </location>
</feature>
<dbReference type="Pfam" id="PF06200">
    <property type="entry name" value="tify"/>
    <property type="match status" value="1"/>
</dbReference>
<dbReference type="Proteomes" id="UP000626092">
    <property type="component" value="Unassembled WGS sequence"/>
</dbReference>
<dbReference type="GO" id="GO:0031347">
    <property type="term" value="P:regulation of defense response"/>
    <property type="evidence" value="ECO:0007669"/>
    <property type="project" value="UniProtKB-UniRule"/>
</dbReference>
<feature type="domain" description="Tify" evidence="4">
    <location>
        <begin position="275"/>
        <end position="310"/>
    </location>
</feature>
<comment type="caution">
    <text evidence="5">The sequence shown here is derived from an EMBL/GenBank/DDBJ whole genome shotgun (WGS) entry which is preliminary data.</text>
</comment>
<feature type="region of interest" description="Disordered" evidence="3">
    <location>
        <begin position="590"/>
        <end position="637"/>
    </location>
</feature>
<dbReference type="GO" id="GO:0009611">
    <property type="term" value="P:response to wounding"/>
    <property type="evidence" value="ECO:0007669"/>
    <property type="project" value="UniProtKB-UniRule"/>
</dbReference>
<evidence type="ECO:0000256" key="1">
    <source>
        <dbReference type="ARBA" id="ARBA00008614"/>
    </source>
</evidence>
<dbReference type="EMBL" id="WJXA01000002">
    <property type="protein sequence ID" value="KAF7151950.1"/>
    <property type="molecule type" value="Genomic_DNA"/>
</dbReference>
<comment type="function">
    <text evidence="2">Repressor of jasmonate responses.</text>
</comment>
<dbReference type="GO" id="GO:2000022">
    <property type="term" value="P:regulation of jasmonic acid mediated signaling pathway"/>
    <property type="evidence" value="ECO:0007669"/>
    <property type="project" value="UniProtKB-UniRule"/>
</dbReference>
<comment type="domain">
    <text evidence="2">The jas domain is required for interaction with COI1.</text>
</comment>
<sequence>MAQSNSNAKNSTDEVNPTVFHDFLGRSCASDSSPAVVKPAASASVGPISATSDLGSERQVSDYFEGVPFYGPRSDLTGTEISNRFAGNKRSNSDSAFLGSSRDGLPHVGPDSLDGVHLMKILRNAGGERPKRSHEEAMFFNMYRMRPTSTSHILHPPSGSRTDATVSKWERTIPLNVVPTVQYPPRAGQVAPFGCQVPSNRFKDANAGPSVISQAAADEGSRTGIKGSGILSSINAKSVVSDRSPSEMLLTGTKQKSGIHNSEPESSTPSSRHGLSSACRQMTIFYGGQAHVFDDVHPNKTFQEFEIVETDMGNFLIPALNFLCSCSPIKACGERQGMGLSMHLGSQKGHRAKGGQSSELSGSDKPSESDIEPPLDTTPRILTCGGRICVRNLPSLFERSSDTSGTSHEIQQWKEWVAWGLLWKVSLTYRKGYLSLSNDLFNKHLAVDVSSTCAGKSFTTRVGGKQFGKLTSVTGGYGGMRPLVLLFIRSLVECTRAYSFLEWHGCGKKEKAWDPLDNMPELAVITGVSLPADVIMALAGSNGGSWSTTYLPKSAPAPGESYVPGGENETGMASNFASPHEFRRRLSNMSTSSHGFGTGDQISGPLASGIRQGNGLTKDEKVSVQAAESRIEEKREA</sequence>
<dbReference type="OrthoDB" id="1908882at2759"/>
<proteinExistence type="inferred from homology"/>
<comment type="subcellular location">
    <subcellularLocation>
        <location evidence="2">Nucleus</location>
    </subcellularLocation>
</comment>
<name>A0A834LXL9_RHOSS</name>
<dbReference type="GO" id="GO:0005634">
    <property type="term" value="C:nucleus"/>
    <property type="evidence" value="ECO:0007669"/>
    <property type="project" value="UniProtKB-SubCell"/>
</dbReference>
<accession>A0A834LXL9</accession>
<gene>
    <name evidence="5" type="ORF">RHSIM_Rhsim02G0188600</name>
</gene>
<dbReference type="PROSITE" id="PS51320">
    <property type="entry name" value="TIFY"/>
    <property type="match status" value="1"/>
</dbReference>
<evidence type="ECO:0000313" key="5">
    <source>
        <dbReference type="EMBL" id="KAF7151950.1"/>
    </source>
</evidence>
<keyword evidence="2" id="KW-1184">Jasmonic acid signaling pathway</keyword>
<evidence type="ECO:0000259" key="4">
    <source>
        <dbReference type="PROSITE" id="PS51320"/>
    </source>
</evidence>
<feature type="compositionally biased region" description="Low complexity" evidence="3">
    <location>
        <begin position="29"/>
        <end position="47"/>
    </location>
</feature>
<dbReference type="AlphaFoldDB" id="A0A834LXL9"/>
<keyword evidence="2" id="KW-0539">Nucleus</keyword>
<organism evidence="5 6">
    <name type="scientific">Rhododendron simsii</name>
    <name type="common">Sims's rhododendron</name>
    <dbReference type="NCBI Taxonomy" id="118357"/>
    <lineage>
        <taxon>Eukaryota</taxon>
        <taxon>Viridiplantae</taxon>
        <taxon>Streptophyta</taxon>
        <taxon>Embryophyta</taxon>
        <taxon>Tracheophyta</taxon>
        <taxon>Spermatophyta</taxon>
        <taxon>Magnoliopsida</taxon>
        <taxon>eudicotyledons</taxon>
        <taxon>Gunneridae</taxon>
        <taxon>Pentapetalae</taxon>
        <taxon>asterids</taxon>
        <taxon>Ericales</taxon>
        <taxon>Ericaceae</taxon>
        <taxon>Ericoideae</taxon>
        <taxon>Rhodoreae</taxon>
        <taxon>Rhododendron</taxon>
    </lineage>
</organism>
<evidence type="ECO:0000256" key="2">
    <source>
        <dbReference type="RuleBase" id="RU369065"/>
    </source>
</evidence>
<feature type="region of interest" description="Disordered" evidence="3">
    <location>
        <begin position="344"/>
        <end position="379"/>
    </location>
</feature>
<evidence type="ECO:0000313" key="6">
    <source>
        <dbReference type="Proteomes" id="UP000626092"/>
    </source>
</evidence>
<dbReference type="InterPro" id="IPR010399">
    <property type="entry name" value="Tify_dom"/>
</dbReference>
<feature type="region of interest" description="Disordered" evidence="3">
    <location>
        <begin position="29"/>
        <end position="56"/>
    </location>
</feature>
<keyword evidence="6" id="KW-1185">Reference proteome</keyword>
<dbReference type="InterPro" id="IPR040390">
    <property type="entry name" value="TIFY/JAZ"/>
</dbReference>
<comment type="similarity">
    <text evidence="1 2">Belongs to the TIFY/JAZ family.</text>
</comment>
<evidence type="ECO:0000256" key="3">
    <source>
        <dbReference type="SAM" id="MobiDB-lite"/>
    </source>
</evidence>
<dbReference type="PANTHER" id="PTHR33077">
    <property type="entry name" value="PROTEIN TIFY 4A-RELATED-RELATED"/>
    <property type="match status" value="1"/>
</dbReference>
<protein>
    <recommendedName>
        <fullName evidence="2">Protein TIFY</fullName>
    </recommendedName>
    <alternativeName>
        <fullName evidence="2">Jasmonate ZIM domain-containing protein</fullName>
    </alternativeName>
</protein>
<dbReference type="SMART" id="SM00979">
    <property type="entry name" value="TIFY"/>
    <property type="match status" value="1"/>
</dbReference>
<dbReference type="PANTHER" id="PTHR33077:SF8">
    <property type="entry name" value="PROTEIN TIFY 8"/>
    <property type="match status" value="1"/>
</dbReference>
<reference evidence="5" key="1">
    <citation type="submission" date="2019-11" db="EMBL/GenBank/DDBJ databases">
        <authorList>
            <person name="Liu Y."/>
            <person name="Hou J."/>
            <person name="Li T.-Q."/>
            <person name="Guan C.-H."/>
            <person name="Wu X."/>
            <person name="Wu H.-Z."/>
            <person name="Ling F."/>
            <person name="Zhang R."/>
            <person name="Shi X.-G."/>
            <person name="Ren J.-P."/>
            <person name="Chen E.-F."/>
            <person name="Sun J.-M."/>
        </authorList>
    </citation>
    <scope>NUCLEOTIDE SEQUENCE</scope>
    <source>
        <strain evidence="5">Adult_tree_wgs_1</strain>
        <tissue evidence="5">Leaves</tissue>
    </source>
</reference>
<feature type="region of interest" description="Disordered" evidence="3">
    <location>
        <begin position="85"/>
        <end position="104"/>
    </location>
</feature>